<dbReference type="EMBL" id="GGEC01062749">
    <property type="protein sequence ID" value="MBX43233.1"/>
    <property type="molecule type" value="Transcribed_RNA"/>
</dbReference>
<accession>A0A2P2NL96</accession>
<name>A0A2P2NL96_RHIMU</name>
<proteinExistence type="predicted"/>
<dbReference type="AlphaFoldDB" id="A0A2P2NL96"/>
<evidence type="ECO:0000313" key="1">
    <source>
        <dbReference type="EMBL" id="MBX43233.1"/>
    </source>
</evidence>
<reference evidence="1" key="1">
    <citation type="submission" date="2018-02" db="EMBL/GenBank/DDBJ databases">
        <title>Rhizophora mucronata_Transcriptome.</title>
        <authorList>
            <person name="Meera S.P."/>
            <person name="Sreeshan A."/>
            <person name="Augustine A."/>
        </authorList>
    </citation>
    <scope>NUCLEOTIDE SEQUENCE</scope>
    <source>
        <tissue evidence="1">Leaf</tissue>
    </source>
</reference>
<organism evidence="1">
    <name type="scientific">Rhizophora mucronata</name>
    <name type="common">Asiatic mangrove</name>
    <dbReference type="NCBI Taxonomy" id="61149"/>
    <lineage>
        <taxon>Eukaryota</taxon>
        <taxon>Viridiplantae</taxon>
        <taxon>Streptophyta</taxon>
        <taxon>Embryophyta</taxon>
        <taxon>Tracheophyta</taxon>
        <taxon>Spermatophyta</taxon>
        <taxon>Magnoliopsida</taxon>
        <taxon>eudicotyledons</taxon>
        <taxon>Gunneridae</taxon>
        <taxon>Pentapetalae</taxon>
        <taxon>rosids</taxon>
        <taxon>fabids</taxon>
        <taxon>Malpighiales</taxon>
        <taxon>Rhizophoraceae</taxon>
        <taxon>Rhizophora</taxon>
    </lineage>
</organism>
<sequence>MIILDSPHIAKNRRLSNSYKNALKILVKFSGNNWNLEGFWFF</sequence>
<protein>
    <submittedName>
        <fullName evidence="1">Uncharacterized protein</fullName>
    </submittedName>
</protein>